<dbReference type="PANTHER" id="PTHR12789">
    <property type="entry name" value="DENSITY-REGULATED PROTEIN HOMOLOG"/>
    <property type="match status" value="1"/>
</dbReference>
<dbReference type="GO" id="GO:0003729">
    <property type="term" value="F:mRNA binding"/>
    <property type="evidence" value="ECO:0007669"/>
    <property type="project" value="TreeGrafter"/>
</dbReference>
<proteinExistence type="predicted"/>
<dbReference type="PANTHER" id="PTHR12789:SF0">
    <property type="entry name" value="DENSITY-REGULATED PROTEIN"/>
    <property type="match status" value="1"/>
</dbReference>
<dbReference type="Proteomes" id="UP000728032">
    <property type="component" value="Unassembled WGS sequence"/>
</dbReference>
<accession>A0A7R9MV50</accession>
<feature type="compositionally biased region" description="Polar residues" evidence="1">
    <location>
        <begin position="65"/>
        <end position="74"/>
    </location>
</feature>
<organism evidence="3">
    <name type="scientific">Oppiella nova</name>
    <dbReference type="NCBI Taxonomy" id="334625"/>
    <lineage>
        <taxon>Eukaryota</taxon>
        <taxon>Metazoa</taxon>
        <taxon>Ecdysozoa</taxon>
        <taxon>Arthropoda</taxon>
        <taxon>Chelicerata</taxon>
        <taxon>Arachnida</taxon>
        <taxon>Acari</taxon>
        <taxon>Acariformes</taxon>
        <taxon>Sarcoptiformes</taxon>
        <taxon>Oribatida</taxon>
        <taxon>Brachypylina</taxon>
        <taxon>Oppioidea</taxon>
        <taxon>Oppiidae</taxon>
        <taxon>Oppiella</taxon>
    </lineage>
</organism>
<dbReference type="Pfam" id="PF21023">
    <property type="entry name" value="DENR_N"/>
    <property type="match status" value="1"/>
</dbReference>
<dbReference type="EMBL" id="CAJPVJ010061279">
    <property type="protein sequence ID" value="CAG2184184.1"/>
    <property type="molecule type" value="Genomic_DNA"/>
</dbReference>
<gene>
    <name evidence="3" type="ORF">ONB1V03_LOCUS23604</name>
</gene>
<feature type="region of interest" description="Disordered" evidence="1">
    <location>
        <begin position="65"/>
        <end position="121"/>
    </location>
</feature>
<dbReference type="GO" id="GO:0002188">
    <property type="term" value="P:translation reinitiation"/>
    <property type="evidence" value="ECO:0007669"/>
    <property type="project" value="TreeGrafter"/>
</dbReference>
<dbReference type="GO" id="GO:0001731">
    <property type="term" value="P:formation of translation preinitiation complex"/>
    <property type="evidence" value="ECO:0007669"/>
    <property type="project" value="TreeGrafter"/>
</dbReference>
<protein>
    <recommendedName>
        <fullName evidence="2">DENR N-terminal domain-containing protein</fullName>
    </recommendedName>
</protein>
<reference evidence="3" key="1">
    <citation type="submission" date="2020-11" db="EMBL/GenBank/DDBJ databases">
        <authorList>
            <person name="Tran Van P."/>
        </authorList>
    </citation>
    <scope>NUCLEOTIDE SEQUENCE</scope>
</reference>
<dbReference type="InterPro" id="IPR050318">
    <property type="entry name" value="DENR/SUI1_TIF"/>
</dbReference>
<dbReference type="InterPro" id="IPR048517">
    <property type="entry name" value="DENR_N"/>
</dbReference>
<sequence>MTELGLKTLANGPQPDVKYPIKVLYCGECSLPVEYCEYYPNNAKCKEWLERNLPEVFDAIVKTGDTTTQSTAKSAGSDAKSEPTAGAADEDGVSGGTVGEKKGRQKRGGKALVKTKKKDDV</sequence>
<dbReference type="OrthoDB" id="277199at2759"/>
<feature type="domain" description="DENR N-terminal" evidence="2">
    <location>
        <begin position="23"/>
        <end position="58"/>
    </location>
</feature>
<feature type="compositionally biased region" description="Basic residues" evidence="1">
    <location>
        <begin position="103"/>
        <end position="121"/>
    </location>
</feature>
<evidence type="ECO:0000313" key="4">
    <source>
        <dbReference type="Proteomes" id="UP000728032"/>
    </source>
</evidence>
<keyword evidence="4" id="KW-1185">Reference proteome</keyword>
<dbReference type="EMBL" id="OC976104">
    <property type="protein sequence ID" value="CAD7668735.1"/>
    <property type="molecule type" value="Genomic_DNA"/>
</dbReference>
<evidence type="ECO:0000313" key="3">
    <source>
        <dbReference type="EMBL" id="CAD7668735.1"/>
    </source>
</evidence>
<name>A0A7R9MV50_9ACAR</name>
<evidence type="ECO:0000259" key="2">
    <source>
        <dbReference type="Pfam" id="PF21023"/>
    </source>
</evidence>
<feature type="non-terminal residue" evidence="3">
    <location>
        <position position="121"/>
    </location>
</feature>
<evidence type="ECO:0000256" key="1">
    <source>
        <dbReference type="SAM" id="MobiDB-lite"/>
    </source>
</evidence>
<dbReference type="AlphaFoldDB" id="A0A7R9MV50"/>